<protein>
    <submittedName>
        <fullName evidence="2">Uncharacterized protein</fullName>
    </submittedName>
</protein>
<name>A0A368XBA7_MARNT</name>
<dbReference type="EMBL" id="QPJI01000019">
    <property type="protein sequence ID" value="RCW63304.1"/>
    <property type="molecule type" value="Genomic_DNA"/>
</dbReference>
<dbReference type="AlphaFoldDB" id="A0A368XBA7"/>
<accession>A0A368XBA7</accession>
<evidence type="ECO:0000313" key="3">
    <source>
        <dbReference type="Proteomes" id="UP000253647"/>
    </source>
</evidence>
<evidence type="ECO:0000256" key="1">
    <source>
        <dbReference type="SAM" id="SignalP"/>
    </source>
</evidence>
<dbReference type="Proteomes" id="UP000253647">
    <property type="component" value="Unassembled WGS sequence"/>
</dbReference>
<comment type="caution">
    <text evidence="2">The sequence shown here is derived from an EMBL/GenBank/DDBJ whole genome shotgun (WGS) entry which is preliminary data.</text>
</comment>
<sequence>MKLSAITWLPMLLFLTACSGGGDLDQLELKKKIIESIAGSDEMAIAVGPIIVAW</sequence>
<organism evidence="2 3">
    <name type="scientific">Marinobacter nauticus</name>
    <name type="common">Marinobacter hydrocarbonoclasticus</name>
    <name type="synonym">Marinobacter aquaeolei</name>
    <dbReference type="NCBI Taxonomy" id="2743"/>
    <lineage>
        <taxon>Bacteria</taxon>
        <taxon>Pseudomonadati</taxon>
        <taxon>Pseudomonadota</taxon>
        <taxon>Gammaproteobacteria</taxon>
        <taxon>Pseudomonadales</taxon>
        <taxon>Marinobacteraceae</taxon>
        <taxon>Marinobacter</taxon>
    </lineage>
</organism>
<feature type="signal peptide" evidence="1">
    <location>
        <begin position="1"/>
        <end position="19"/>
    </location>
</feature>
<dbReference type="RefSeq" id="WP_181861329.1">
    <property type="nucleotide sequence ID" value="NZ_QPJI01000019.1"/>
</dbReference>
<reference evidence="2 3" key="1">
    <citation type="submission" date="2018-07" db="EMBL/GenBank/DDBJ databases">
        <title>Freshwater and sediment microbial communities from various areas in North America, analyzing microbe dynamics in response to fracking.</title>
        <authorList>
            <person name="Lamendella R."/>
        </authorList>
    </citation>
    <scope>NUCLEOTIDE SEQUENCE [LARGE SCALE GENOMIC DNA]</scope>
    <source>
        <strain evidence="2 3">105B</strain>
    </source>
</reference>
<keyword evidence="1" id="KW-0732">Signal</keyword>
<feature type="chain" id="PRO_5016654344" evidence="1">
    <location>
        <begin position="20"/>
        <end position="54"/>
    </location>
</feature>
<proteinExistence type="predicted"/>
<gene>
    <name evidence="2" type="ORF">DET61_11974</name>
</gene>
<evidence type="ECO:0000313" key="2">
    <source>
        <dbReference type="EMBL" id="RCW63304.1"/>
    </source>
</evidence>
<dbReference type="PROSITE" id="PS51257">
    <property type="entry name" value="PROKAR_LIPOPROTEIN"/>
    <property type="match status" value="1"/>
</dbReference>